<organism evidence="4 5">
    <name type="scientific">Hypholoma sublateritium (strain FD-334 SS-4)</name>
    <dbReference type="NCBI Taxonomy" id="945553"/>
    <lineage>
        <taxon>Eukaryota</taxon>
        <taxon>Fungi</taxon>
        <taxon>Dikarya</taxon>
        <taxon>Basidiomycota</taxon>
        <taxon>Agaricomycotina</taxon>
        <taxon>Agaricomycetes</taxon>
        <taxon>Agaricomycetidae</taxon>
        <taxon>Agaricales</taxon>
        <taxon>Agaricineae</taxon>
        <taxon>Strophariaceae</taxon>
        <taxon>Hypholoma</taxon>
    </lineage>
</organism>
<proteinExistence type="predicted"/>
<accession>A0A0D2P3J3</accession>
<evidence type="ECO:0000259" key="3">
    <source>
        <dbReference type="Pfam" id="PF20434"/>
    </source>
</evidence>
<evidence type="ECO:0000259" key="2">
    <source>
        <dbReference type="Pfam" id="PF00326"/>
    </source>
</evidence>
<evidence type="ECO:0000313" key="5">
    <source>
        <dbReference type="Proteomes" id="UP000054270"/>
    </source>
</evidence>
<evidence type="ECO:0000256" key="1">
    <source>
        <dbReference type="ARBA" id="ARBA00022801"/>
    </source>
</evidence>
<dbReference type="EMBL" id="KN817544">
    <property type="protein sequence ID" value="KJA23221.1"/>
    <property type="molecule type" value="Genomic_DNA"/>
</dbReference>
<dbReference type="GO" id="GO:0006508">
    <property type="term" value="P:proteolysis"/>
    <property type="evidence" value="ECO:0007669"/>
    <property type="project" value="InterPro"/>
</dbReference>
<evidence type="ECO:0000313" key="4">
    <source>
        <dbReference type="EMBL" id="KJA23221.1"/>
    </source>
</evidence>
<protein>
    <recommendedName>
        <fullName evidence="6">Alpha/beta hydrolase fold-3 domain-containing protein</fullName>
    </recommendedName>
</protein>
<gene>
    <name evidence="4" type="ORF">HYPSUDRAFT_40022</name>
</gene>
<dbReference type="Pfam" id="PF00326">
    <property type="entry name" value="Peptidase_S9"/>
    <property type="match status" value="1"/>
</dbReference>
<dbReference type="OrthoDB" id="19653at2759"/>
<dbReference type="STRING" id="945553.A0A0D2P3J3"/>
<sequence>MATSNIQQKPTTVAYKHIGDGLPIYFDLHVPASMSGEERLATVIFFHGGGLHAGNKDLAPAWLIQRSLSLGCAFISANYQLLPPASGHDIVQDIQDLFAFLAKNEINVDQRVFRADVNRIAVTGSSSGGHCAYLAGMHVSPKPRAIVGIYSPGGNLLISQYVKEKTAPFMMGRPLVNPAAFADFIYPFPDGPLPPTSDVPLVFGGPPTSRRPVMAALYLQLGIYLDYYTGQHEPSLSASFRAIFDKNGSIDELKAAIPEQHRRLFPQLAVDGNWPPTLLMHGTADTAVLPEESDHLYSLLKEANVTAELLKIPGVEHMFDLAPGAEAKWGKDFDAVKDFLAKHLLVV</sequence>
<dbReference type="InterPro" id="IPR049492">
    <property type="entry name" value="BD-FAE-like_dom"/>
</dbReference>
<keyword evidence="1" id="KW-0378">Hydrolase</keyword>
<dbReference type="InterPro" id="IPR029058">
    <property type="entry name" value="AB_hydrolase_fold"/>
</dbReference>
<dbReference type="Pfam" id="PF20434">
    <property type="entry name" value="BD-FAE"/>
    <property type="match status" value="1"/>
</dbReference>
<dbReference type="InterPro" id="IPR050300">
    <property type="entry name" value="GDXG_lipolytic_enzyme"/>
</dbReference>
<dbReference type="Gene3D" id="3.40.50.1820">
    <property type="entry name" value="alpha/beta hydrolase"/>
    <property type="match status" value="1"/>
</dbReference>
<dbReference type="OMA" id="MFLARLY"/>
<dbReference type="AlphaFoldDB" id="A0A0D2P3J3"/>
<reference evidence="5" key="1">
    <citation type="submission" date="2014-04" db="EMBL/GenBank/DDBJ databases">
        <title>Evolutionary Origins and Diversification of the Mycorrhizal Mutualists.</title>
        <authorList>
            <consortium name="DOE Joint Genome Institute"/>
            <consortium name="Mycorrhizal Genomics Consortium"/>
            <person name="Kohler A."/>
            <person name="Kuo A."/>
            <person name="Nagy L.G."/>
            <person name="Floudas D."/>
            <person name="Copeland A."/>
            <person name="Barry K.W."/>
            <person name="Cichocki N."/>
            <person name="Veneault-Fourrey C."/>
            <person name="LaButti K."/>
            <person name="Lindquist E.A."/>
            <person name="Lipzen A."/>
            <person name="Lundell T."/>
            <person name="Morin E."/>
            <person name="Murat C."/>
            <person name="Riley R."/>
            <person name="Ohm R."/>
            <person name="Sun H."/>
            <person name="Tunlid A."/>
            <person name="Henrissat B."/>
            <person name="Grigoriev I.V."/>
            <person name="Hibbett D.S."/>
            <person name="Martin F."/>
        </authorList>
    </citation>
    <scope>NUCLEOTIDE SEQUENCE [LARGE SCALE GENOMIC DNA]</scope>
    <source>
        <strain evidence="5">FD-334 SS-4</strain>
    </source>
</reference>
<dbReference type="GO" id="GO:0008236">
    <property type="term" value="F:serine-type peptidase activity"/>
    <property type="evidence" value="ECO:0007669"/>
    <property type="project" value="InterPro"/>
</dbReference>
<dbReference type="PANTHER" id="PTHR48081:SF3">
    <property type="entry name" value="ALPHA_BETA HYDROLASE FOLD-3 DOMAIN-CONTAINING PROTEIN"/>
    <property type="match status" value="1"/>
</dbReference>
<name>A0A0D2P3J3_HYPSF</name>
<evidence type="ECO:0008006" key="6">
    <source>
        <dbReference type="Google" id="ProtNLM"/>
    </source>
</evidence>
<keyword evidence="5" id="KW-1185">Reference proteome</keyword>
<dbReference type="SUPFAM" id="SSF53474">
    <property type="entry name" value="alpha/beta-Hydrolases"/>
    <property type="match status" value="1"/>
</dbReference>
<dbReference type="InterPro" id="IPR001375">
    <property type="entry name" value="Peptidase_S9_cat"/>
</dbReference>
<dbReference type="Proteomes" id="UP000054270">
    <property type="component" value="Unassembled WGS sequence"/>
</dbReference>
<feature type="domain" description="Peptidase S9 prolyl oligopeptidase catalytic" evidence="2">
    <location>
        <begin position="273"/>
        <end position="344"/>
    </location>
</feature>
<dbReference type="PANTHER" id="PTHR48081">
    <property type="entry name" value="AB HYDROLASE SUPERFAMILY PROTEIN C4A8.06C"/>
    <property type="match status" value="1"/>
</dbReference>
<feature type="domain" description="BD-FAE-like" evidence="3">
    <location>
        <begin position="27"/>
        <end position="138"/>
    </location>
</feature>